<dbReference type="FunFam" id="2.40.50.140:FF:000012">
    <property type="entry name" value="DNA ligase"/>
    <property type="match status" value="1"/>
</dbReference>
<dbReference type="GO" id="GO:0003677">
    <property type="term" value="F:DNA binding"/>
    <property type="evidence" value="ECO:0007669"/>
    <property type="project" value="InterPro"/>
</dbReference>
<evidence type="ECO:0000259" key="16">
    <source>
        <dbReference type="PROSITE" id="PS50172"/>
    </source>
</evidence>
<keyword evidence="7 14" id="KW-0227">DNA damage</keyword>
<evidence type="ECO:0000256" key="8">
    <source>
        <dbReference type="ARBA" id="ARBA00022833"/>
    </source>
</evidence>
<reference evidence="17 18" key="1">
    <citation type="submission" date="2020-07" db="EMBL/GenBank/DDBJ databases">
        <title>Halieaceae bacterium, F7430, whole genome shotgun sequencing project.</title>
        <authorList>
            <person name="Jiang S."/>
            <person name="Liu Z.W."/>
            <person name="Du Z.J."/>
        </authorList>
    </citation>
    <scope>NUCLEOTIDE SEQUENCE [LARGE SCALE GENOMIC DNA]</scope>
    <source>
        <strain evidence="17 18">F7430</strain>
    </source>
</reference>
<dbReference type="GO" id="GO:0006260">
    <property type="term" value="P:DNA replication"/>
    <property type="evidence" value="ECO:0007669"/>
    <property type="project" value="UniProtKB-KW"/>
</dbReference>
<dbReference type="InterPro" id="IPR001357">
    <property type="entry name" value="BRCT_dom"/>
</dbReference>
<feature type="binding site" evidence="14">
    <location>
        <begin position="34"/>
        <end position="38"/>
    </location>
    <ligand>
        <name>NAD(+)</name>
        <dbReference type="ChEBI" id="CHEBI:57540"/>
    </ligand>
</feature>
<feature type="binding site" evidence="14">
    <location>
        <begin position="83"/>
        <end position="84"/>
    </location>
    <ligand>
        <name>NAD(+)</name>
        <dbReference type="ChEBI" id="CHEBI:57540"/>
    </ligand>
</feature>
<feature type="binding site" evidence="14">
    <location>
        <position position="415"/>
    </location>
    <ligand>
        <name>Zn(2+)</name>
        <dbReference type="ChEBI" id="CHEBI:29105"/>
    </ligand>
</feature>
<dbReference type="NCBIfam" id="TIGR00575">
    <property type="entry name" value="dnlj"/>
    <property type="match status" value="1"/>
</dbReference>
<comment type="cofactor">
    <cofactor evidence="14">
        <name>Mg(2+)</name>
        <dbReference type="ChEBI" id="CHEBI:18420"/>
    </cofactor>
    <cofactor evidence="14">
        <name>Mn(2+)</name>
        <dbReference type="ChEBI" id="CHEBI:29035"/>
    </cofactor>
</comment>
<dbReference type="PANTHER" id="PTHR23389">
    <property type="entry name" value="CHROMOSOME TRANSMISSION FIDELITY FACTOR 18"/>
    <property type="match status" value="1"/>
</dbReference>
<dbReference type="InterPro" id="IPR036420">
    <property type="entry name" value="BRCT_dom_sf"/>
</dbReference>
<accession>A0A7W2TV17</accession>
<dbReference type="Gene3D" id="3.30.470.30">
    <property type="entry name" value="DNA ligase/mRNA capping enzyme"/>
    <property type="match status" value="1"/>
</dbReference>
<dbReference type="InterPro" id="IPR003583">
    <property type="entry name" value="Hlx-hairpin-Hlx_DNA-bd_motif"/>
</dbReference>
<evidence type="ECO:0000256" key="11">
    <source>
        <dbReference type="ARBA" id="ARBA00023204"/>
    </source>
</evidence>
<evidence type="ECO:0000256" key="4">
    <source>
        <dbReference type="ARBA" id="ARBA00022598"/>
    </source>
</evidence>
<feature type="binding site" evidence="14">
    <location>
        <position position="318"/>
    </location>
    <ligand>
        <name>NAD(+)</name>
        <dbReference type="ChEBI" id="CHEBI:57540"/>
    </ligand>
</feature>
<comment type="function">
    <text evidence="1 14">DNA ligase that catalyzes the formation of phosphodiester linkages between 5'-phosphoryl and 3'-hydroxyl groups in double-stranded DNA using NAD as a coenzyme and as the energy source for the reaction. It is essential for DNA replication and repair of damaged DNA.</text>
</comment>
<dbReference type="Pfam" id="PF03119">
    <property type="entry name" value="DNA_ligase_ZBD"/>
    <property type="match status" value="1"/>
</dbReference>
<keyword evidence="18" id="KW-1185">Reference proteome</keyword>
<evidence type="ECO:0000313" key="17">
    <source>
        <dbReference type="EMBL" id="MBA6412424.1"/>
    </source>
</evidence>
<dbReference type="SMART" id="SM00532">
    <property type="entry name" value="LIGANc"/>
    <property type="match status" value="1"/>
</dbReference>
<dbReference type="InterPro" id="IPR004150">
    <property type="entry name" value="NAD_DNA_ligase_OB"/>
</dbReference>
<comment type="catalytic activity">
    <reaction evidence="12 14 15">
        <text>NAD(+) + (deoxyribonucleotide)n-3'-hydroxyl + 5'-phospho-(deoxyribonucleotide)m = (deoxyribonucleotide)n+m + AMP + beta-nicotinamide D-nucleotide.</text>
        <dbReference type="EC" id="6.5.1.2"/>
    </reaction>
</comment>
<dbReference type="HAMAP" id="MF_01588">
    <property type="entry name" value="DNA_ligase_A"/>
    <property type="match status" value="1"/>
</dbReference>
<evidence type="ECO:0000256" key="5">
    <source>
        <dbReference type="ARBA" id="ARBA00022705"/>
    </source>
</evidence>
<feature type="binding site" evidence="14">
    <location>
        <position position="294"/>
    </location>
    <ligand>
        <name>NAD(+)</name>
        <dbReference type="ChEBI" id="CHEBI:57540"/>
    </ligand>
</feature>
<dbReference type="GO" id="GO:0046872">
    <property type="term" value="F:metal ion binding"/>
    <property type="evidence" value="ECO:0007669"/>
    <property type="project" value="UniProtKB-KW"/>
</dbReference>
<dbReference type="CDD" id="cd17748">
    <property type="entry name" value="BRCT_DNA_ligase_like"/>
    <property type="match status" value="1"/>
</dbReference>
<keyword evidence="14" id="KW-0464">Manganese</keyword>
<comment type="caution">
    <text evidence="17">The sequence shown here is derived from an EMBL/GenBank/DDBJ whole genome shotgun (WGS) entry which is preliminary data.</text>
</comment>
<dbReference type="CDD" id="cd00114">
    <property type="entry name" value="LIGANc"/>
    <property type="match status" value="1"/>
</dbReference>
<evidence type="ECO:0000256" key="2">
    <source>
        <dbReference type="ARBA" id="ARBA00012722"/>
    </source>
</evidence>
<evidence type="ECO:0000256" key="12">
    <source>
        <dbReference type="ARBA" id="ARBA00034005"/>
    </source>
</evidence>
<keyword evidence="8 14" id="KW-0862">Zinc</keyword>
<dbReference type="InterPro" id="IPR012340">
    <property type="entry name" value="NA-bd_OB-fold"/>
</dbReference>
<dbReference type="SUPFAM" id="SSF47781">
    <property type="entry name" value="RuvA domain 2-like"/>
    <property type="match status" value="1"/>
</dbReference>
<dbReference type="SUPFAM" id="SSF52113">
    <property type="entry name" value="BRCT domain"/>
    <property type="match status" value="1"/>
</dbReference>
<keyword evidence="10 14" id="KW-0520">NAD</keyword>
<dbReference type="InterPro" id="IPR004149">
    <property type="entry name" value="Znf_DNAligase_C4"/>
</dbReference>
<dbReference type="RefSeq" id="WP_182169390.1">
    <property type="nucleotide sequence ID" value="NZ_JACFXU010000013.1"/>
</dbReference>
<feature type="binding site" evidence="14">
    <location>
        <position position="140"/>
    </location>
    <ligand>
        <name>NAD(+)</name>
        <dbReference type="ChEBI" id="CHEBI:57540"/>
    </ligand>
</feature>
<dbReference type="InterPro" id="IPR013840">
    <property type="entry name" value="DNAligase_N"/>
</dbReference>
<dbReference type="Pfam" id="PF03120">
    <property type="entry name" value="OB_DNA_ligase"/>
    <property type="match status" value="1"/>
</dbReference>
<keyword evidence="9 14" id="KW-0460">Magnesium</keyword>
<dbReference type="FunFam" id="3.30.470.30:FF:000001">
    <property type="entry name" value="DNA ligase"/>
    <property type="match status" value="1"/>
</dbReference>
<dbReference type="FunFam" id="1.10.287.610:FF:000002">
    <property type="entry name" value="DNA ligase"/>
    <property type="match status" value="1"/>
</dbReference>
<dbReference type="Gene3D" id="1.10.287.610">
    <property type="entry name" value="Helix hairpin bin"/>
    <property type="match status" value="1"/>
</dbReference>
<keyword evidence="4 14" id="KW-0436">Ligase</keyword>
<feature type="domain" description="BRCT" evidence="16">
    <location>
        <begin position="595"/>
        <end position="664"/>
    </location>
</feature>
<dbReference type="InterPro" id="IPR033136">
    <property type="entry name" value="DNA_ligase_CS"/>
</dbReference>
<dbReference type="PANTHER" id="PTHR23389:SF9">
    <property type="entry name" value="DNA LIGASE"/>
    <property type="match status" value="1"/>
</dbReference>
<feature type="binding site" evidence="14">
    <location>
        <position position="412"/>
    </location>
    <ligand>
        <name>Zn(2+)</name>
        <dbReference type="ChEBI" id="CHEBI:29105"/>
    </ligand>
</feature>
<evidence type="ECO:0000313" key="18">
    <source>
        <dbReference type="Proteomes" id="UP000539350"/>
    </source>
</evidence>
<feature type="active site" description="N6-AMP-lysine intermediate" evidence="14">
    <location>
        <position position="119"/>
    </location>
</feature>
<keyword evidence="6 14" id="KW-0479">Metal-binding</keyword>
<feature type="binding site" evidence="14">
    <location>
        <position position="436"/>
    </location>
    <ligand>
        <name>Zn(2+)</name>
        <dbReference type="ChEBI" id="CHEBI:29105"/>
    </ligand>
</feature>
<dbReference type="InterPro" id="IPR001679">
    <property type="entry name" value="DNA_ligase"/>
</dbReference>
<evidence type="ECO:0000256" key="7">
    <source>
        <dbReference type="ARBA" id="ARBA00022763"/>
    </source>
</evidence>
<dbReference type="GO" id="GO:0005829">
    <property type="term" value="C:cytosol"/>
    <property type="evidence" value="ECO:0007669"/>
    <property type="project" value="TreeGrafter"/>
</dbReference>
<sequence>MADSAPEHEVAQLRERLEDWNYQYYVLDEPSVPDAEYDRCLRRLIELETAHPELLSTDSPSQRVGGQAQTEFRQVAHELPMLSLDNAFNEQELRDFNRRVLERLKYPADTQLEFACEPKLDGIAVSLLYRNGLLERGATRGDGSTGEDITHNVRTVPSIPLRLRGSGYPELLEVRGEIYMTQDGFESLNQRARERGDKPFVNPRNAAAGSLRQLDARLTAERPLQMCCYSVGVFQGGSMPERHSDILDLLHSWGLRINTESRVVSGIDACDAYYRELADKRADLPYDIDGIVYKVNDLALQKQLGFVSRAPRWAVARKFPAQEEITRLLAVEFQVGRTGAITPVARLEPVFVGGVTVSNATLHNSDEIERLGVQIGDTVIVRRAGDVIPQVVSVVQDRRPADAKPVVFPKVCPVCASVVEREADQAVWRCLGGLVCAAQQKAAIWHFASRRAMDIDGLGDKLIEQLVDRQILQSVADLYRLDRDTLIGLERMGEKSADNLLAAIEASKETTLERFIFSLGIREVGEATARNLAQHFGSWEALAAASEEAFLEVSDIGPVVADHLRQFFDDNSIMGVVAQLREHGVHWPDIELRAAADLPLVDQTWVVTGTLEAMSRADAKARLQALGAKVAGSVSAKTSTVVAGPGAGSKLTRARELEIEVIDEAEFLLRLQRYGGGP</sequence>
<dbReference type="PROSITE" id="PS01055">
    <property type="entry name" value="DNA_LIGASE_N1"/>
    <property type="match status" value="1"/>
</dbReference>
<dbReference type="Pfam" id="PF01653">
    <property type="entry name" value="DNA_ligase_aden"/>
    <property type="match status" value="1"/>
</dbReference>
<dbReference type="InterPro" id="IPR018239">
    <property type="entry name" value="DNA_ligase_AS"/>
</dbReference>
<evidence type="ECO:0000256" key="13">
    <source>
        <dbReference type="ARBA" id="ARBA00060881"/>
    </source>
</evidence>
<evidence type="ECO:0000256" key="6">
    <source>
        <dbReference type="ARBA" id="ARBA00022723"/>
    </source>
</evidence>
<name>A0A7W2TV17_9GAMM</name>
<dbReference type="Pfam" id="PF12826">
    <property type="entry name" value="HHH_2"/>
    <property type="match status" value="1"/>
</dbReference>
<proteinExistence type="inferred from homology"/>
<protein>
    <recommendedName>
        <fullName evidence="3 14">DNA ligase</fullName>
        <ecNumber evidence="2 14">6.5.1.2</ecNumber>
    </recommendedName>
    <alternativeName>
        <fullName evidence="14">Polydeoxyribonucleotide synthase [NAD(+)]</fullName>
    </alternativeName>
</protein>
<evidence type="ECO:0000256" key="1">
    <source>
        <dbReference type="ARBA" id="ARBA00004067"/>
    </source>
</evidence>
<dbReference type="InterPro" id="IPR041663">
    <property type="entry name" value="DisA/LigA_HHH"/>
</dbReference>
<keyword evidence="5 14" id="KW-0235">DNA replication</keyword>
<dbReference type="FunFam" id="1.10.150.20:FF:000007">
    <property type="entry name" value="DNA ligase"/>
    <property type="match status" value="1"/>
</dbReference>
<dbReference type="InterPro" id="IPR010994">
    <property type="entry name" value="RuvA_2-like"/>
</dbReference>
<dbReference type="Pfam" id="PF00533">
    <property type="entry name" value="BRCT"/>
    <property type="match status" value="1"/>
</dbReference>
<evidence type="ECO:0000256" key="10">
    <source>
        <dbReference type="ARBA" id="ARBA00023027"/>
    </source>
</evidence>
<dbReference type="Pfam" id="PF14520">
    <property type="entry name" value="HHH_5"/>
    <property type="match status" value="1"/>
</dbReference>
<dbReference type="Gene3D" id="2.40.50.140">
    <property type="entry name" value="Nucleic acid-binding proteins"/>
    <property type="match status" value="1"/>
</dbReference>
<dbReference type="Gene3D" id="1.10.150.20">
    <property type="entry name" value="5' to 3' exonuclease, C-terminal subdomain"/>
    <property type="match status" value="2"/>
</dbReference>
<comment type="caution">
    <text evidence="14">Lacks conserved residue(s) required for the propagation of feature annotation.</text>
</comment>
<evidence type="ECO:0000256" key="9">
    <source>
        <dbReference type="ARBA" id="ARBA00022842"/>
    </source>
</evidence>
<dbReference type="SMART" id="SM00292">
    <property type="entry name" value="BRCT"/>
    <property type="match status" value="1"/>
</dbReference>
<keyword evidence="11 14" id="KW-0234">DNA repair</keyword>
<dbReference type="GO" id="GO:0003911">
    <property type="term" value="F:DNA ligase (NAD+) activity"/>
    <property type="evidence" value="ECO:0007669"/>
    <property type="project" value="UniProtKB-UniRule"/>
</dbReference>
<dbReference type="InterPro" id="IPR013839">
    <property type="entry name" value="DNAligase_adenylation"/>
</dbReference>
<dbReference type="EC" id="6.5.1.2" evidence="2 14"/>
<dbReference type="Gene3D" id="6.20.10.30">
    <property type="match status" value="1"/>
</dbReference>
<dbReference type="FunFam" id="1.10.150.20:FF:000006">
    <property type="entry name" value="DNA ligase"/>
    <property type="match status" value="1"/>
</dbReference>
<comment type="similarity">
    <text evidence="13 14">Belongs to the NAD-dependent DNA ligase family. LigA subfamily.</text>
</comment>
<dbReference type="SUPFAM" id="SSF50249">
    <property type="entry name" value="Nucleic acid-binding proteins"/>
    <property type="match status" value="1"/>
</dbReference>
<evidence type="ECO:0000256" key="15">
    <source>
        <dbReference type="RuleBase" id="RU000618"/>
    </source>
</evidence>
<dbReference type="PIRSF" id="PIRSF001604">
    <property type="entry name" value="LigA"/>
    <property type="match status" value="1"/>
</dbReference>
<dbReference type="AlphaFoldDB" id="A0A7W2TV17"/>
<dbReference type="Gene3D" id="3.40.50.10190">
    <property type="entry name" value="BRCT domain"/>
    <property type="match status" value="1"/>
</dbReference>
<feature type="binding site" evidence="14">
    <location>
        <position position="117"/>
    </location>
    <ligand>
        <name>NAD(+)</name>
        <dbReference type="ChEBI" id="CHEBI:57540"/>
    </ligand>
</feature>
<dbReference type="Proteomes" id="UP000539350">
    <property type="component" value="Unassembled WGS sequence"/>
</dbReference>
<dbReference type="PROSITE" id="PS50172">
    <property type="entry name" value="BRCT"/>
    <property type="match status" value="1"/>
</dbReference>
<dbReference type="SUPFAM" id="SSF56091">
    <property type="entry name" value="DNA ligase/mRNA capping enzyme, catalytic domain"/>
    <property type="match status" value="1"/>
</dbReference>
<evidence type="ECO:0000256" key="14">
    <source>
        <dbReference type="HAMAP-Rule" id="MF_01588"/>
    </source>
</evidence>
<dbReference type="GO" id="GO:0006281">
    <property type="term" value="P:DNA repair"/>
    <property type="evidence" value="ECO:0007669"/>
    <property type="project" value="UniProtKB-KW"/>
</dbReference>
<dbReference type="EMBL" id="JACFXU010000013">
    <property type="protein sequence ID" value="MBA6412424.1"/>
    <property type="molecule type" value="Genomic_DNA"/>
</dbReference>
<organism evidence="17 18">
    <name type="scientific">Sediminihaliea albiluteola</name>
    <dbReference type="NCBI Taxonomy" id="2758564"/>
    <lineage>
        <taxon>Bacteria</taxon>
        <taxon>Pseudomonadati</taxon>
        <taxon>Pseudomonadota</taxon>
        <taxon>Gammaproteobacteria</taxon>
        <taxon>Cellvibrionales</taxon>
        <taxon>Halieaceae</taxon>
        <taxon>Sediminihaliea</taxon>
    </lineage>
</organism>
<gene>
    <name evidence="14 17" type="primary">ligA</name>
    <name evidence="17" type="ORF">H2508_04810</name>
</gene>
<feature type="binding site" evidence="14">
    <location>
        <position position="177"/>
    </location>
    <ligand>
        <name>NAD(+)</name>
        <dbReference type="ChEBI" id="CHEBI:57540"/>
    </ligand>
</feature>
<dbReference type="NCBIfam" id="NF005932">
    <property type="entry name" value="PRK07956.1"/>
    <property type="match status" value="1"/>
</dbReference>
<dbReference type="SMART" id="SM00278">
    <property type="entry name" value="HhH1"/>
    <property type="match status" value="4"/>
</dbReference>
<evidence type="ECO:0000256" key="3">
    <source>
        <dbReference type="ARBA" id="ARBA00013308"/>
    </source>
</evidence>
<dbReference type="PROSITE" id="PS01056">
    <property type="entry name" value="DNA_LIGASE_N2"/>
    <property type="match status" value="1"/>
</dbReference>